<evidence type="ECO:0000256" key="1">
    <source>
        <dbReference type="ARBA" id="ARBA00022723"/>
    </source>
</evidence>
<accession>A0A6J1CD20</accession>
<feature type="domain" description="EF-hand" evidence="4">
    <location>
        <begin position="83"/>
        <end position="118"/>
    </location>
</feature>
<dbReference type="InterPro" id="IPR011992">
    <property type="entry name" value="EF-hand-dom_pair"/>
</dbReference>
<evidence type="ECO:0000313" key="6">
    <source>
        <dbReference type="RefSeq" id="XP_022139705.1"/>
    </source>
</evidence>
<feature type="domain" description="EF-hand" evidence="4">
    <location>
        <begin position="121"/>
        <end position="156"/>
    </location>
</feature>
<dbReference type="Pfam" id="PF13405">
    <property type="entry name" value="EF-hand_6"/>
    <property type="match status" value="1"/>
</dbReference>
<dbReference type="AlphaFoldDB" id="A0A6J1CD20"/>
<evidence type="ECO:0000259" key="4">
    <source>
        <dbReference type="PROSITE" id="PS50222"/>
    </source>
</evidence>
<dbReference type="PROSITE" id="PS50222">
    <property type="entry name" value="EF_HAND_2"/>
    <property type="match status" value="3"/>
</dbReference>
<dbReference type="PROSITE" id="PS00018">
    <property type="entry name" value="EF_HAND_1"/>
    <property type="match status" value="2"/>
</dbReference>
<dbReference type="Pfam" id="PF13499">
    <property type="entry name" value="EF-hand_7"/>
    <property type="match status" value="1"/>
</dbReference>
<dbReference type="Proteomes" id="UP000504603">
    <property type="component" value="Unplaced"/>
</dbReference>
<dbReference type="RefSeq" id="XP_022139705.1">
    <property type="nucleotide sequence ID" value="XM_022284013.1"/>
</dbReference>
<reference evidence="6" key="1">
    <citation type="submission" date="2025-08" db="UniProtKB">
        <authorList>
            <consortium name="RefSeq"/>
        </authorList>
    </citation>
    <scope>IDENTIFICATION</scope>
    <source>
        <strain evidence="6">OHB3-1</strain>
    </source>
</reference>
<keyword evidence="3" id="KW-0106">Calcium</keyword>
<sequence>MLNPEAMSPLTASDLQRIFETLDSNGDGFLSVEELNRLLDSIGDGQICDDLESLIGKCKLDFEEFLSLYKSISERNRAGAEEEIESDLLNAFQVFDQNRDGFICCEELRNVLARLGLWDERCGRDCSSMIGAFDTNFDGRLDFQEFKNIMLSASNSPCI</sequence>
<keyword evidence="1" id="KW-0479">Metal-binding</keyword>
<feature type="domain" description="EF-hand" evidence="4">
    <location>
        <begin position="10"/>
        <end position="45"/>
    </location>
</feature>
<evidence type="ECO:0000313" key="5">
    <source>
        <dbReference type="Proteomes" id="UP000504603"/>
    </source>
</evidence>
<gene>
    <name evidence="6" type="primary">LOC111010552</name>
</gene>
<dbReference type="PANTHER" id="PTHR10891">
    <property type="entry name" value="EF-HAND CALCIUM-BINDING DOMAIN CONTAINING PROTEIN"/>
    <property type="match status" value="1"/>
</dbReference>
<keyword evidence="5" id="KW-1185">Reference proteome</keyword>
<dbReference type="InterPro" id="IPR018247">
    <property type="entry name" value="EF_Hand_1_Ca_BS"/>
</dbReference>
<dbReference type="InterPro" id="IPR039647">
    <property type="entry name" value="EF_hand_pair_protein_CML-like"/>
</dbReference>
<protein>
    <submittedName>
        <fullName evidence="6">Probable calcium-binding protein CML44</fullName>
    </submittedName>
</protein>
<name>A0A6J1CD20_MOMCH</name>
<dbReference type="SMART" id="SM00054">
    <property type="entry name" value="EFh"/>
    <property type="match status" value="3"/>
</dbReference>
<dbReference type="KEGG" id="mcha:111010552"/>
<dbReference type="Gene3D" id="1.10.238.10">
    <property type="entry name" value="EF-hand"/>
    <property type="match status" value="2"/>
</dbReference>
<dbReference type="OrthoDB" id="26525at2759"/>
<evidence type="ECO:0000256" key="2">
    <source>
        <dbReference type="ARBA" id="ARBA00022737"/>
    </source>
</evidence>
<dbReference type="GeneID" id="111010552"/>
<evidence type="ECO:0000256" key="3">
    <source>
        <dbReference type="ARBA" id="ARBA00022837"/>
    </source>
</evidence>
<dbReference type="SUPFAM" id="SSF47473">
    <property type="entry name" value="EF-hand"/>
    <property type="match status" value="1"/>
</dbReference>
<keyword evidence="2" id="KW-0677">Repeat</keyword>
<dbReference type="GO" id="GO:0005509">
    <property type="term" value="F:calcium ion binding"/>
    <property type="evidence" value="ECO:0007669"/>
    <property type="project" value="InterPro"/>
</dbReference>
<dbReference type="InterPro" id="IPR002048">
    <property type="entry name" value="EF_hand_dom"/>
</dbReference>
<organism evidence="5 6">
    <name type="scientific">Momordica charantia</name>
    <name type="common">Bitter gourd</name>
    <name type="synonym">Balsam pear</name>
    <dbReference type="NCBI Taxonomy" id="3673"/>
    <lineage>
        <taxon>Eukaryota</taxon>
        <taxon>Viridiplantae</taxon>
        <taxon>Streptophyta</taxon>
        <taxon>Embryophyta</taxon>
        <taxon>Tracheophyta</taxon>
        <taxon>Spermatophyta</taxon>
        <taxon>Magnoliopsida</taxon>
        <taxon>eudicotyledons</taxon>
        <taxon>Gunneridae</taxon>
        <taxon>Pentapetalae</taxon>
        <taxon>rosids</taxon>
        <taxon>fabids</taxon>
        <taxon>Cucurbitales</taxon>
        <taxon>Cucurbitaceae</taxon>
        <taxon>Momordiceae</taxon>
        <taxon>Momordica</taxon>
    </lineage>
</organism>
<dbReference type="FunFam" id="1.10.238.10:FF:000001">
    <property type="entry name" value="Calmodulin 1"/>
    <property type="match status" value="1"/>
</dbReference>
<proteinExistence type="predicted"/>